<dbReference type="SUPFAM" id="SSF51735">
    <property type="entry name" value="NAD(P)-binding Rossmann-fold domains"/>
    <property type="match status" value="1"/>
</dbReference>
<evidence type="ECO:0000259" key="3">
    <source>
        <dbReference type="PROSITE" id="PS50075"/>
    </source>
</evidence>
<keyword evidence="5" id="KW-1185">Reference proteome</keyword>
<feature type="domain" description="Carrier" evidence="3">
    <location>
        <begin position="126"/>
        <end position="204"/>
    </location>
</feature>
<dbReference type="Gene3D" id="3.30.300.30">
    <property type="match status" value="1"/>
</dbReference>
<dbReference type="InterPro" id="IPR036291">
    <property type="entry name" value="NAD(P)-bd_dom_sf"/>
</dbReference>
<dbReference type="Proteomes" id="UP000798951">
    <property type="component" value="Unassembled WGS sequence"/>
</dbReference>
<dbReference type="Pfam" id="PF07993">
    <property type="entry name" value="NAD_binding_4"/>
    <property type="match status" value="1"/>
</dbReference>
<dbReference type="PROSITE" id="PS50075">
    <property type="entry name" value="CARRIER"/>
    <property type="match status" value="1"/>
</dbReference>
<proteinExistence type="predicted"/>
<name>A0ABQ6YM72_9NOCA</name>
<dbReference type="SUPFAM" id="SSF56801">
    <property type="entry name" value="Acetyl-CoA synthetase-like"/>
    <property type="match status" value="1"/>
</dbReference>
<dbReference type="InterPro" id="IPR013120">
    <property type="entry name" value="FAR_NAD-bd"/>
</dbReference>
<dbReference type="Pfam" id="PF00550">
    <property type="entry name" value="PP-binding"/>
    <property type="match status" value="1"/>
</dbReference>
<evidence type="ECO:0000313" key="5">
    <source>
        <dbReference type="Proteomes" id="UP000798951"/>
    </source>
</evidence>
<protein>
    <submittedName>
        <fullName evidence="4">Thioester reductase-like protein</fullName>
    </submittedName>
</protein>
<dbReference type="InterPro" id="IPR009081">
    <property type="entry name" value="PP-bd_ACP"/>
</dbReference>
<comment type="caution">
    <text evidence="4">The sequence shown here is derived from an EMBL/GenBank/DDBJ whole genome shotgun (WGS) entry which is preliminary data.</text>
</comment>
<dbReference type="NCBIfam" id="TIGR01746">
    <property type="entry name" value="Thioester-redct"/>
    <property type="match status" value="1"/>
</dbReference>
<accession>A0ABQ6YM72</accession>
<dbReference type="InterPro" id="IPR020806">
    <property type="entry name" value="PKS_PP-bd"/>
</dbReference>
<dbReference type="InterPro" id="IPR036736">
    <property type="entry name" value="ACP-like_sf"/>
</dbReference>
<dbReference type="InterPro" id="IPR045851">
    <property type="entry name" value="AMP-bd_C_sf"/>
</dbReference>
<evidence type="ECO:0000256" key="2">
    <source>
        <dbReference type="ARBA" id="ARBA00022553"/>
    </source>
</evidence>
<evidence type="ECO:0000256" key="1">
    <source>
        <dbReference type="ARBA" id="ARBA00022450"/>
    </source>
</evidence>
<organism evidence="4 5">
    <name type="scientific">Nocardia caishijiensis</name>
    <dbReference type="NCBI Taxonomy" id="184756"/>
    <lineage>
        <taxon>Bacteria</taxon>
        <taxon>Bacillati</taxon>
        <taxon>Actinomycetota</taxon>
        <taxon>Actinomycetes</taxon>
        <taxon>Mycobacteriales</taxon>
        <taxon>Nocardiaceae</taxon>
        <taxon>Nocardia</taxon>
    </lineage>
</organism>
<dbReference type="PANTHER" id="PTHR44845:SF6">
    <property type="entry name" value="BETA-ALANINE-ACTIVATING ENZYME"/>
    <property type="match status" value="1"/>
</dbReference>
<gene>
    <name evidence="4" type="ORF">FNL39_104299</name>
</gene>
<dbReference type="PANTHER" id="PTHR44845">
    <property type="entry name" value="CARRIER DOMAIN-CONTAINING PROTEIN"/>
    <property type="match status" value="1"/>
</dbReference>
<dbReference type="Gene3D" id="1.10.1200.10">
    <property type="entry name" value="ACP-like"/>
    <property type="match status" value="1"/>
</dbReference>
<evidence type="ECO:0000313" key="4">
    <source>
        <dbReference type="EMBL" id="KAF0846877.1"/>
    </source>
</evidence>
<keyword evidence="1" id="KW-0596">Phosphopantetheine</keyword>
<dbReference type="Gene3D" id="3.40.50.720">
    <property type="entry name" value="NAD(P)-binding Rossmann-like Domain"/>
    <property type="match status" value="1"/>
</dbReference>
<reference evidence="4 5" key="1">
    <citation type="submission" date="2019-07" db="EMBL/GenBank/DDBJ databases">
        <title>Genomic Encyclopedia of Type Strains, Phase IV (KMG-IV): sequencing the most valuable type-strain genomes for metagenomic binning, comparative biology and taxonomic classification.</title>
        <authorList>
            <person name="Goeker M."/>
        </authorList>
    </citation>
    <scope>NUCLEOTIDE SEQUENCE [LARGE SCALE GENOMIC DNA]</scope>
    <source>
        <strain evidence="4 5">DSM 44831</strain>
    </source>
</reference>
<keyword evidence="2" id="KW-0597">Phosphoprotein</keyword>
<dbReference type="SMART" id="SM00823">
    <property type="entry name" value="PKS_PP"/>
    <property type="match status" value="1"/>
</dbReference>
<dbReference type="SUPFAM" id="SSF47336">
    <property type="entry name" value="ACP-like"/>
    <property type="match status" value="1"/>
</dbReference>
<sequence>MTVSRLEAVFAETEAIQQIYVYGSSDRAFLLAVVVPASTVPAERAEATIRDALHRAAARARLEPYEIPRAFLIEPEPFTVADGLLSGVGKLLRPKLKQRYGPRLEELYNELADRQDDELRRLRLEASGLAISDIVVRAAGAVLGRDPATVRTDTRFSDLGGDSLAALSYSTLLRELLDVDVPVNVLLGPDNTLAALIDHISTGAATLDADAVHGRGATEIRAAELTLDKFLDTGTLGTAPGLPRAATPARTVLLTGANGYLGRFLLLELLDRVVPLGGTVICVVRGADPASARARLDAAYDSDPDLAEHFRDLADRALEVLPGDIGAPELGLPRQQWQRLARDVDLIVHSAALVNHVLPYHQLFGPNVVGTAEIIRLAATTTRKPVGYLSTVAVAAQATDFTEDGDVRTMSPVRRLDTGYANGYGNSKWAGEVLLREAADRFGLAVTVFRSDMILAHSRYRGQLNVPDVFTRLLLSVLITGLAPKSFYRTDSEGRRQRAHYDGLPADFVAAAVAALAPTTGFRTYDVVNPHDDGIGLDDFVDWLIEAGHHITRVEDYDDWHDRFATALGALPAAQRRHTLLPLLHAYRHPVRPLAGSALPADGFRAAVQDADIVGAPDIPRLGRELIAKYVRDLVQLRMLATGSGSA</sequence>
<dbReference type="EMBL" id="VMSD01000004">
    <property type="protein sequence ID" value="KAF0846877.1"/>
    <property type="molecule type" value="Genomic_DNA"/>
</dbReference>
<dbReference type="InterPro" id="IPR010080">
    <property type="entry name" value="Thioester_reductase-like_dom"/>
</dbReference>